<dbReference type="InterPro" id="IPR006311">
    <property type="entry name" value="TAT_signal"/>
</dbReference>
<dbReference type="PROSITE" id="PS51318">
    <property type="entry name" value="TAT"/>
    <property type="match status" value="1"/>
</dbReference>
<evidence type="ECO:0000313" key="4">
    <source>
        <dbReference type="EMBL" id="MFF3340841.1"/>
    </source>
</evidence>
<proteinExistence type="predicted"/>
<feature type="domain" description="Amidohydrolase-related" evidence="3">
    <location>
        <begin position="118"/>
        <end position="453"/>
    </location>
</feature>
<keyword evidence="1" id="KW-0378">Hydrolase</keyword>
<dbReference type="Pfam" id="PF01979">
    <property type="entry name" value="Amidohydro_1"/>
    <property type="match status" value="1"/>
</dbReference>
<sequence length="484" mass="51791">MQSEPTASPAPTRRSLLTGLGLAATAPLVLGATPRTSPRTTPPTSPRTNPAHPLAAAGRPTLLRGASLVLTMDPALGDGPLGTVKNADVLIHPGTIAAVGADLQAPYGARVIDVSGKVVMPGFVDTHTHLWQSLFRGGCADRDLFGWFKECTTPQRDRLTPAAVYSFVRLAALDAAQAGVTTLVDWVDIYSYDIIESYVRALADTGVRFTYAMFPPEPDATLVAKAKKELVDPVPLGSFQVATHATRSIQNLNRAHWEAAQDLDVMLNSHVLERPEQRADDPIGVLTDIGALGPRLLINHAIHLTDDEMDAVAAHDVRAAHCPLSNMRLASGIMRLPDFRRRGVKVGLGLDGGTNDTSDFHALMKTAIGLQRARSTDAGVFPQVHDVLRMATLGGAEAIGVADRVGSLTPGKRADVVVINPAALNFAPRFDWINQIVFNGRPENVHAVFVDGRPLKLDGRLVDVDTDRVVREAEAAATRLRKAA</sequence>
<dbReference type="InterPro" id="IPR011059">
    <property type="entry name" value="Metal-dep_hydrolase_composite"/>
</dbReference>
<gene>
    <name evidence="4" type="ORF">ACFYWW_19225</name>
</gene>
<protein>
    <submittedName>
        <fullName evidence="4">Amidohydrolase family protein</fullName>
    </submittedName>
</protein>
<dbReference type="Gene3D" id="3.20.20.140">
    <property type="entry name" value="Metal-dependent hydrolases"/>
    <property type="match status" value="1"/>
</dbReference>
<dbReference type="InterPro" id="IPR006680">
    <property type="entry name" value="Amidohydro-rel"/>
</dbReference>
<dbReference type="Proteomes" id="UP001601976">
    <property type="component" value="Unassembled WGS sequence"/>
</dbReference>
<organism evidence="4 5">
    <name type="scientific">Streptomyces flavidovirens</name>
    <dbReference type="NCBI Taxonomy" id="67298"/>
    <lineage>
        <taxon>Bacteria</taxon>
        <taxon>Bacillati</taxon>
        <taxon>Actinomycetota</taxon>
        <taxon>Actinomycetes</taxon>
        <taxon>Kitasatosporales</taxon>
        <taxon>Streptomycetaceae</taxon>
        <taxon>Streptomyces</taxon>
    </lineage>
</organism>
<dbReference type="SUPFAM" id="SSF51338">
    <property type="entry name" value="Composite domain of metallo-dependent hydrolases"/>
    <property type="match status" value="1"/>
</dbReference>
<evidence type="ECO:0000313" key="5">
    <source>
        <dbReference type="Proteomes" id="UP001601976"/>
    </source>
</evidence>
<reference evidence="4 5" key="1">
    <citation type="submission" date="2024-10" db="EMBL/GenBank/DDBJ databases">
        <title>The Natural Products Discovery Center: Release of the First 8490 Sequenced Strains for Exploring Actinobacteria Biosynthetic Diversity.</title>
        <authorList>
            <person name="Kalkreuter E."/>
            <person name="Kautsar S.A."/>
            <person name="Yang D."/>
            <person name="Bader C.D."/>
            <person name="Teijaro C.N."/>
            <person name="Fluegel L."/>
            <person name="Davis C.M."/>
            <person name="Simpson J.R."/>
            <person name="Lauterbach L."/>
            <person name="Steele A.D."/>
            <person name="Gui C."/>
            <person name="Meng S."/>
            <person name="Li G."/>
            <person name="Viehrig K."/>
            <person name="Ye F."/>
            <person name="Su P."/>
            <person name="Kiefer A.F."/>
            <person name="Nichols A."/>
            <person name="Cepeda A.J."/>
            <person name="Yan W."/>
            <person name="Fan B."/>
            <person name="Jiang Y."/>
            <person name="Adhikari A."/>
            <person name="Zheng C.-J."/>
            <person name="Schuster L."/>
            <person name="Cowan T.M."/>
            <person name="Smanski M.J."/>
            <person name="Chevrette M.G."/>
            <person name="De Carvalho L.P.S."/>
            <person name="Shen B."/>
        </authorList>
    </citation>
    <scope>NUCLEOTIDE SEQUENCE [LARGE SCALE GENOMIC DNA]</scope>
    <source>
        <strain evidence="4 5">NPDC003029</strain>
    </source>
</reference>
<name>A0ABW6RH42_9ACTN</name>
<dbReference type="EMBL" id="JBIAPK010000005">
    <property type="protein sequence ID" value="MFF3340841.1"/>
    <property type="molecule type" value="Genomic_DNA"/>
</dbReference>
<dbReference type="PANTHER" id="PTHR43794">
    <property type="entry name" value="AMINOHYDROLASE SSNA-RELATED"/>
    <property type="match status" value="1"/>
</dbReference>
<evidence type="ECO:0000256" key="1">
    <source>
        <dbReference type="ARBA" id="ARBA00022801"/>
    </source>
</evidence>
<evidence type="ECO:0000259" key="3">
    <source>
        <dbReference type="Pfam" id="PF01979"/>
    </source>
</evidence>
<accession>A0ABW6RH42</accession>
<dbReference type="InterPro" id="IPR050287">
    <property type="entry name" value="MTA/SAH_deaminase"/>
</dbReference>
<dbReference type="SUPFAM" id="SSF51556">
    <property type="entry name" value="Metallo-dependent hydrolases"/>
    <property type="match status" value="1"/>
</dbReference>
<feature type="region of interest" description="Disordered" evidence="2">
    <location>
        <begin position="28"/>
        <end position="55"/>
    </location>
</feature>
<dbReference type="PANTHER" id="PTHR43794:SF11">
    <property type="entry name" value="AMIDOHYDROLASE-RELATED DOMAIN-CONTAINING PROTEIN"/>
    <property type="match status" value="1"/>
</dbReference>
<dbReference type="Gene3D" id="2.30.40.10">
    <property type="entry name" value="Urease, subunit C, domain 1"/>
    <property type="match status" value="1"/>
</dbReference>
<evidence type="ECO:0000256" key="2">
    <source>
        <dbReference type="SAM" id="MobiDB-lite"/>
    </source>
</evidence>
<feature type="compositionally biased region" description="Low complexity" evidence="2">
    <location>
        <begin position="28"/>
        <end position="39"/>
    </location>
</feature>
<comment type="caution">
    <text evidence="4">The sequence shown here is derived from an EMBL/GenBank/DDBJ whole genome shotgun (WGS) entry which is preliminary data.</text>
</comment>
<dbReference type="RefSeq" id="WP_387896241.1">
    <property type="nucleotide sequence ID" value="NZ_JBIAPK010000005.1"/>
</dbReference>
<keyword evidence="5" id="KW-1185">Reference proteome</keyword>
<dbReference type="InterPro" id="IPR032466">
    <property type="entry name" value="Metal_Hydrolase"/>
</dbReference>